<accession>A0A1F6B1A1</accession>
<organism evidence="1 2">
    <name type="scientific">Candidatus Gottesmanbacteria bacterium RIFCSPLOWO2_01_FULL_49_10</name>
    <dbReference type="NCBI Taxonomy" id="1798396"/>
    <lineage>
        <taxon>Bacteria</taxon>
        <taxon>Candidatus Gottesmaniibacteriota</taxon>
    </lineage>
</organism>
<dbReference type="Gene3D" id="3.40.50.450">
    <property type="match status" value="1"/>
</dbReference>
<evidence type="ECO:0000313" key="2">
    <source>
        <dbReference type="Proteomes" id="UP000176409"/>
    </source>
</evidence>
<protein>
    <recommendedName>
        <fullName evidence="3">Ribbon-helix-helix protein CopG domain-containing protein</fullName>
    </recommendedName>
</protein>
<evidence type="ECO:0000313" key="1">
    <source>
        <dbReference type="EMBL" id="OGG30698.1"/>
    </source>
</evidence>
<proteinExistence type="predicted"/>
<comment type="caution">
    <text evidence="1">The sequence shown here is derived from an EMBL/GenBank/DDBJ whole genome shotgun (WGS) entry which is preliminary data.</text>
</comment>
<gene>
    <name evidence="1" type="ORF">A2973_01530</name>
</gene>
<sequence>MTSREIKEWYTQWVRYVSTADLAVVEGSYPSSIHIGFEIGAIATRSKPIILLYEEGRDPVFINALHYSRLIRSGYTKETLDEALDWCLGELEHTINRRFTFYVSPEIDEYLTEIVEKDDTSRSEYIRGLIERDRIKRRQ</sequence>
<dbReference type="EMBL" id="MFJZ01000009">
    <property type="protein sequence ID" value="OGG30698.1"/>
    <property type="molecule type" value="Genomic_DNA"/>
</dbReference>
<name>A0A1F6B1A1_9BACT</name>
<dbReference type="STRING" id="1798396.A2973_01530"/>
<dbReference type="Proteomes" id="UP000176409">
    <property type="component" value="Unassembled WGS sequence"/>
</dbReference>
<dbReference type="AlphaFoldDB" id="A0A1F6B1A1"/>
<reference evidence="1 2" key="1">
    <citation type="journal article" date="2016" name="Nat. Commun.">
        <title>Thousands of microbial genomes shed light on interconnected biogeochemical processes in an aquifer system.</title>
        <authorList>
            <person name="Anantharaman K."/>
            <person name="Brown C.T."/>
            <person name="Hug L.A."/>
            <person name="Sharon I."/>
            <person name="Castelle C.J."/>
            <person name="Probst A.J."/>
            <person name="Thomas B.C."/>
            <person name="Singh A."/>
            <person name="Wilkins M.J."/>
            <person name="Karaoz U."/>
            <person name="Brodie E.L."/>
            <person name="Williams K.H."/>
            <person name="Hubbard S.S."/>
            <person name="Banfield J.F."/>
        </authorList>
    </citation>
    <scope>NUCLEOTIDE SEQUENCE [LARGE SCALE GENOMIC DNA]</scope>
</reference>
<evidence type="ECO:0008006" key="3">
    <source>
        <dbReference type="Google" id="ProtNLM"/>
    </source>
</evidence>